<organism evidence="1">
    <name type="scientific">Arundo donax</name>
    <name type="common">Giant reed</name>
    <name type="synonym">Donax arundinaceus</name>
    <dbReference type="NCBI Taxonomy" id="35708"/>
    <lineage>
        <taxon>Eukaryota</taxon>
        <taxon>Viridiplantae</taxon>
        <taxon>Streptophyta</taxon>
        <taxon>Embryophyta</taxon>
        <taxon>Tracheophyta</taxon>
        <taxon>Spermatophyta</taxon>
        <taxon>Magnoliopsida</taxon>
        <taxon>Liliopsida</taxon>
        <taxon>Poales</taxon>
        <taxon>Poaceae</taxon>
        <taxon>PACMAD clade</taxon>
        <taxon>Arundinoideae</taxon>
        <taxon>Arundineae</taxon>
        <taxon>Arundo</taxon>
    </lineage>
</organism>
<proteinExistence type="predicted"/>
<name>A0A0A8YK96_ARUDO</name>
<reference evidence="1" key="2">
    <citation type="journal article" date="2015" name="Data Brief">
        <title>Shoot transcriptome of the giant reed, Arundo donax.</title>
        <authorList>
            <person name="Barrero R.A."/>
            <person name="Guerrero F.D."/>
            <person name="Moolhuijzen P."/>
            <person name="Goolsby J.A."/>
            <person name="Tidwell J."/>
            <person name="Bellgard S.E."/>
            <person name="Bellgard M.I."/>
        </authorList>
    </citation>
    <scope>NUCLEOTIDE SEQUENCE</scope>
    <source>
        <tissue evidence="1">Shoot tissue taken approximately 20 cm above the soil surface</tissue>
    </source>
</reference>
<dbReference type="AlphaFoldDB" id="A0A0A8YK96"/>
<dbReference type="EMBL" id="GBRH01271334">
    <property type="protein sequence ID" value="JAD26561.1"/>
    <property type="molecule type" value="Transcribed_RNA"/>
</dbReference>
<protein>
    <submittedName>
        <fullName evidence="1">Uncharacterized protein</fullName>
    </submittedName>
</protein>
<reference evidence="1" key="1">
    <citation type="submission" date="2014-09" db="EMBL/GenBank/DDBJ databases">
        <authorList>
            <person name="Magalhaes I.L.F."/>
            <person name="Oliveira U."/>
            <person name="Santos F.R."/>
            <person name="Vidigal T.H.D.A."/>
            <person name="Brescovit A.D."/>
            <person name="Santos A.J."/>
        </authorList>
    </citation>
    <scope>NUCLEOTIDE SEQUENCE</scope>
    <source>
        <tissue evidence="1">Shoot tissue taken approximately 20 cm above the soil surface</tissue>
    </source>
</reference>
<evidence type="ECO:0000313" key="1">
    <source>
        <dbReference type="EMBL" id="JAD26561.1"/>
    </source>
</evidence>
<sequence length="46" mass="4894">MLAGGGVRRHLRGTRILLKMEITPAAEGQFLDAIPPLSYGIIVGCT</sequence>
<accession>A0A0A8YK96</accession>